<proteinExistence type="inferred from homology"/>
<evidence type="ECO:0000256" key="20">
    <source>
        <dbReference type="SAM" id="MobiDB-lite"/>
    </source>
</evidence>
<gene>
    <name evidence="22" type="ORF">SNE40_019468</name>
</gene>
<comment type="function">
    <text evidence="18">Deubiquitinase with endodeubiquitinase activity that specifically interacts with and cleaves 'Lys-63'-linked long polyubiquitin chains. Shows only weak activity against 'Lys-11' and 'Lys-48'-linked chains. Plays an important role in genome stability pathways, functioning to prevent spontaneous DNA damage and also promote cellular survival in response to exogenous DNA damage. Modulates the ubiquitination status of replication protein A (RPA) complex proteins in response to replication stress.</text>
</comment>
<dbReference type="InterPro" id="IPR012462">
    <property type="entry name" value="UFSP1/2_DUB_cat"/>
</dbReference>
<dbReference type="EMBL" id="JAZGQO010000014">
    <property type="protein sequence ID" value="KAK6171236.1"/>
    <property type="molecule type" value="Genomic_DNA"/>
</dbReference>
<evidence type="ECO:0000256" key="3">
    <source>
        <dbReference type="ARBA" id="ARBA00004496"/>
    </source>
</evidence>
<dbReference type="GO" id="GO:0005737">
    <property type="term" value="C:cytoplasm"/>
    <property type="evidence" value="ECO:0007669"/>
    <property type="project" value="UniProtKB-SubCell"/>
</dbReference>
<evidence type="ECO:0000313" key="22">
    <source>
        <dbReference type="EMBL" id="KAK6171236.1"/>
    </source>
</evidence>
<evidence type="ECO:0000256" key="2">
    <source>
        <dbReference type="ARBA" id="ARBA00004123"/>
    </source>
</evidence>
<evidence type="ECO:0000313" key="23">
    <source>
        <dbReference type="Proteomes" id="UP001347796"/>
    </source>
</evidence>
<comment type="subcellular location">
    <subcellularLocation>
        <location evidence="3">Cytoplasm</location>
    </subcellularLocation>
    <subcellularLocation>
        <location evidence="2">Nucleus</location>
    </subcellularLocation>
</comment>
<accession>A0AAN8PFN5</accession>
<reference evidence="22 23" key="1">
    <citation type="submission" date="2024-01" db="EMBL/GenBank/DDBJ databases">
        <title>The genome of the rayed Mediterranean limpet Patella caerulea (Linnaeus, 1758).</title>
        <authorList>
            <person name="Anh-Thu Weber A."/>
            <person name="Halstead-Nussloch G."/>
        </authorList>
    </citation>
    <scope>NUCLEOTIDE SEQUENCE [LARGE SCALE GENOMIC DNA]</scope>
    <source>
        <strain evidence="22">AATW-2023a</strain>
        <tissue evidence="22">Whole specimen</tissue>
    </source>
</reference>
<evidence type="ECO:0000256" key="17">
    <source>
        <dbReference type="ARBA" id="ARBA00031481"/>
    </source>
</evidence>
<dbReference type="Pfam" id="PF07910">
    <property type="entry name" value="Peptidase_C78"/>
    <property type="match status" value="1"/>
</dbReference>
<comment type="similarity">
    <text evidence="4">Belongs to the peptidase C78 family. ZUFSP subfamily.</text>
</comment>
<comment type="caution">
    <text evidence="22">The sequence shown here is derived from an EMBL/GenBank/DDBJ whole genome shotgun (WGS) entry which is preliminary data.</text>
</comment>
<feature type="region of interest" description="Disordered" evidence="20">
    <location>
        <begin position="165"/>
        <end position="201"/>
    </location>
</feature>
<protein>
    <recommendedName>
        <fullName evidence="7">Zinc finger-containing ubiquitin peptidase 1</fullName>
        <ecNumber evidence="6">3.4.19.12</ecNumber>
    </recommendedName>
    <alternativeName>
        <fullName evidence="17">Lys-63-specific deubiquitinase ZUFSP</fullName>
    </alternativeName>
    <alternativeName>
        <fullName evidence="16">Zinc finger with UFM1-specific peptidase domain protein</fullName>
    </alternativeName>
</protein>
<evidence type="ECO:0000256" key="10">
    <source>
        <dbReference type="ARBA" id="ARBA00022737"/>
    </source>
</evidence>
<dbReference type="PROSITE" id="PS50157">
    <property type="entry name" value="ZINC_FINGER_C2H2_2"/>
    <property type="match status" value="1"/>
</dbReference>
<evidence type="ECO:0000256" key="7">
    <source>
        <dbReference type="ARBA" id="ARBA00021993"/>
    </source>
</evidence>
<evidence type="ECO:0000256" key="19">
    <source>
        <dbReference type="PROSITE-ProRule" id="PRU00042"/>
    </source>
</evidence>
<evidence type="ECO:0000256" key="4">
    <source>
        <dbReference type="ARBA" id="ARBA00010469"/>
    </source>
</evidence>
<evidence type="ECO:0000256" key="18">
    <source>
        <dbReference type="ARBA" id="ARBA00045669"/>
    </source>
</evidence>
<evidence type="ECO:0000256" key="8">
    <source>
        <dbReference type="ARBA" id="ARBA00022490"/>
    </source>
</evidence>
<keyword evidence="12" id="KW-0378">Hydrolase</keyword>
<feature type="compositionally biased region" description="Low complexity" evidence="20">
    <location>
        <begin position="183"/>
        <end position="197"/>
    </location>
</feature>
<evidence type="ECO:0000256" key="14">
    <source>
        <dbReference type="ARBA" id="ARBA00022990"/>
    </source>
</evidence>
<evidence type="ECO:0000256" key="9">
    <source>
        <dbReference type="ARBA" id="ARBA00022723"/>
    </source>
</evidence>
<evidence type="ECO:0000256" key="13">
    <source>
        <dbReference type="ARBA" id="ARBA00022833"/>
    </source>
</evidence>
<keyword evidence="13" id="KW-0862">Zinc</keyword>
<dbReference type="PROSITE" id="PS00028">
    <property type="entry name" value="ZINC_FINGER_C2H2_1"/>
    <property type="match status" value="1"/>
</dbReference>
<dbReference type="GO" id="GO:0005634">
    <property type="term" value="C:nucleus"/>
    <property type="evidence" value="ECO:0007669"/>
    <property type="project" value="UniProtKB-SubCell"/>
</dbReference>
<dbReference type="AlphaFoldDB" id="A0AAN8PFN5"/>
<evidence type="ECO:0000256" key="12">
    <source>
        <dbReference type="ARBA" id="ARBA00022801"/>
    </source>
</evidence>
<dbReference type="SMART" id="SM00355">
    <property type="entry name" value="ZnF_C2H2"/>
    <property type="match status" value="5"/>
</dbReference>
<evidence type="ECO:0000256" key="11">
    <source>
        <dbReference type="ARBA" id="ARBA00022771"/>
    </source>
</evidence>
<dbReference type="Gene3D" id="3.30.160.60">
    <property type="entry name" value="Classic Zinc Finger"/>
    <property type="match status" value="1"/>
</dbReference>
<comment type="catalytic activity">
    <reaction evidence="1">
        <text>Thiol-dependent hydrolysis of ester, thioester, amide, peptide and isopeptide bonds formed by the C-terminal Gly of ubiquitin (a 76-residue protein attached to proteins as an intracellular targeting signal).</text>
        <dbReference type="EC" id="3.4.19.12"/>
    </reaction>
</comment>
<dbReference type="GO" id="GO:0071567">
    <property type="term" value="F:deUFMylase activity"/>
    <property type="evidence" value="ECO:0007669"/>
    <property type="project" value="UniProtKB-ARBA"/>
</dbReference>
<evidence type="ECO:0000256" key="5">
    <source>
        <dbReference type="ARBA" id="ARBA00011274"/>
    </source>
</evidence>
<keyword evidence="8" id="KW-0963">Cytoplasm</keyword>
<name>A0AAN8PFN5_PATCE</name>
<dbReference type="PANTHER" id="PTHR48153:SF4">
    <property type="entry name" value="UBIQUITIN CARBOXYL-TERMINAL HYDROLASE MUG105"/>
    <property type="match status" value="1"/>
</dbReference>
<dbReference type="GO" id="GO:0008270">
    <property type="term" value="F:zinc ion binding"/>
    <property type="evidence" value="ECO:0007669"/>
    <property type="project" value="UniProtKB-KW"/>
</dbReference>
<evidence type="ECO:0000256" key="16">
    <source>
        <dbReference type="ARBA" id="ARBA00029662"/>
    </source>
</evidence>
<feature type="domain" description="C2H2-type" evidence="21">
    <location>
        <begin position="16"/>
        <end position="43"/>
    </location>
</feature>
<dbReference type="PANTHER" id="PTHR48153">
    <property type="entry name" value="UFM1-SPECIFIC PROTEASE 2"/>
    <property type="match status" value="1"/>
</dbReference>
<feature type="compositionally biased region" description="Polar residues" evidence="20">
    <location>
        <begin position="70"/>
        <end position="96"/>
    </location>
</feature>
<dbReference type="Gene3D" id="3.90.70.130">
    <property type="match status" value="1"/>
</dbReference>
<sequence length="671" mass="74920">MAEGGAACYSRPEKQYVCVICGDEGIFESEMHDHIKLHTTDNYCPFCDMAGLIGSDMIRHVNVEHLDLVSPSSEKPSKIQQTNHHSDYSKPSTSRSLNNTSDYLAASTSHSFKYNSSFSSLNDELLNDAENQDPLAHVSSLPVMEPPDKKRSKLYLDVPQRQNGLNSFHKVKQVPTKDKASMSHDSGFSSSGSQNSSMEAEPSIMSIAEGATAMSPAFSCPLCSFTTSSDSLIQQHVNREHSDILSPMKPGPGCNVNLDDIDVVYSCPICAIGLDSPKDVELHINSKHADVLSPGKFLSDQGPDDLLICPVCGEIFTDPNFLTGHVDGHFSATHTPVNEATDQLIAEELQQREQDQAEMEKKDFQTLQAMYGMDGKTDYKQQYEKNLERAVWNGHLSIPEYHKQKTNLKCNDLNGVDDGHSCTKGIIVKLQYYYKHTSSCVHRWWLATSVDHYSVSFGDKGWGCGYRNFQMLLSSVTAELDISQVLFNGKPLIPSIPKIQRLIEVAWEKGFDKQGSEQLGGRVVNTNKWIGATEIVATLSSLKIKCRLVDFLGPSGPDGTHPKLFQWVKDYFQSACEFKAPLYLQHQGHSRTIIGIEEMKDGSDRLLIFDPSISQKQMQHFQGRIDNSMLRTLRRTMAGLKAKQYQIVAVVGVLSDEEYERCKILQSEKIR</sequence>
<dbReference type="InterPro" id="IPR013087">
    <property type="entry name" value="Znf_C2H2_type"/>
</dbReference>
<keyword evidence="11 19" id="KW-0863">Zinc-finger</keyword>
<keyword evidence="14" id="KW-0007">Acetylation</keyword>
<dbReference type="GO" id="GO:0004843">
    <property type="term" value="F:cysteine-type deubiquitinase activity"/>
    <property type="evidence" value="ECO:0007669"/>
    <property type="project" value="UniProtKB-EC"/>
</dbReference>
<keyword evidence="10" id="KW-0677">Repeat</keyword>
<dbReference type="Proteomes" id="UP001347796">
    <property type="component" value="Unassembled WGS sequence"/>
</dbReference>
<comment type="subunit">
    <text evidence="5">Interacts with RPA1 and RPA2.</text>
</comment>
<organism evidence="22 23">
    <name type="scientific">Patella caerulea</name>
    <name type="common">Rayed Mediterranean limpet</name>
    <dbReference type="NCBI Taxonomy" id="87958"/>
    <lineage>
        <taxon>Eukaryota</taxon>
        <taxon>Metazoa</taxon>
        <taxon>Spiralia</taxon>
        <taxon>Lophotrochozoa</taxon>
        <taxon>Mollusca</taxon>
        <taxon>Gastropoda</taxon>
        <taxon>Patellogastropoda</taxon>
        <taxon>Patelloidea</taxon>
        <taxon>Patellidae</taxon>
        <taxon>Patella</taxon>
    </lineage>
</organism>
<dbReference type="EC" id="3.4.19.12" evidence="6"/>
<evidence type="ECO:0000256" key="15">
    <source>
        <dbReference type="ARBA" id="ARBA00023242"/>
    </source>
</evidence>
<dbReference type="FunFam" id="3.90.70.130:FF:000002">
    <property type="entry name" value="Zinc finger containing ubiquitin peptidase 1"/>
    <property type="match status" value="1"/>
</dbReference>
<feature type="region of interest" description="Disordered" evidence="20">
    <location>
        <begin position="69"/>
        <end position="96"/>
    </location>
</feature>
<evidence type="ECO:0000259" key="21">
    <source>
        <dbReference type="PROSITE" id="PS50157"/>
    </source>
</evidence>
<evidence type="ECO:0000256" key="6">
    <source>
        <dbReference type="ARBA" id="ARBA00012759"/>
    </source>
</evidence>
<keyword evidence="9" id="KW-0479">Metal-binding</keyword>
<keyword evidence="15" id="KW-0539">Nucleus</keyword>
<evidence type="ECO:0000256" key="1">
    <source>
        <dbReference type="ARBA" id="ARBA00000707"/>
    </source>
</evidence>
<keyword evidence="23" id="KW-1185">Reference proteome</keyword>